<evidence type="ECO:0000313" key="3">
    <source>
        <dbReference type="EMBL" id="NBZ89140.1"/>
    </source>
</evidence>
<evidence type="ECO:0000256" key="1">
    <source>
        <dbReference type="SAM" id="Phobius"/>
    </source>
</evidence>
<comment type="caution">
    <text evidence="3">The sequence shown here is derived from an EMBL/GenBank/DDBJ whole genome shotgun (WGS) entry which is preliminary data.</text>
</comment>
<dbReference type="Pfam" id="PF07331">
    <property type="entry name" value="TctB"/>
    <property type="match status" value="1"/>
</dbReference>
<feature type="transmembrane region" description="Helical" evidence="1">
    <location>
        <begin position="86"/>
        <end position="114"/>
    </location>
</feature>
<evidence type="ECO:0000313" key="4">
    <source>
        <dbReference type="Proteomes" id="UP001193501"/>
    </source>
</evidence>
<gene>
    <name evidence="3" type="ORF">GV832_16245</name>
</gene>
<feature type="domain" description="DUF1468" evidence="2">
    <location>
        <begin position="18"/>
        <end position="151"/>
    </location>
</feature>
<feature type="transmembrane region" description="Helical" evidence="1">
    <location>
        <begin position="12"/>
        <end position="35"/>
    </location>
</feature>
<protein>
    <submittedName>
        <fullName evidence="3">Tripartite tricarboxylate transporter TctB family protein</fullName>
    </submittedName>
</protein>
<dbReference type="AlphaFoldDB" id="A0AAE4YFU5"/>
<dbReference type="RefSeq" id="WP_168775942.1">
    <property type="nucleotide sequence ID" value="NZ_JAABNR010000018.1"/>
</dbReference>
<reference evidence="3" key="1">
    <citation type="submission" date="2020-01" db="EMBL/GenBank/DDBJ databases">
        <authorList>
            <person name="Chen W.-M."/>
        </authorList>
    </citation>
    <scope>NUCLEOTIDE SEQUENCE</scope>
    <source>
        <strain evidence="3">CYK-10</strain>
    </source>
</reference>
<dbReference type="InterPro" id="IPR009936">
    <property type="entry name" value="DUF1468"/>
</dbReference>
<dbReference type="EMBL" id="JAABNR010000018">
    <property type="protein sequence ID" value="NBZ89140.1"/>
    <property type="molecule type" value="Genomic_DNA"/>
</dbReference>
<name>A0AAE4YFU5_9RHOB</name>
<sequence>MIRDLRGTGGRPQGATFLIAGLLAGLGALALWQGFALPDKGGYAGMGSGGLPKVVGAALMALSGAHVWAGLRGLGQPAPRVSPAPVLWIVAGLLAQLLLLKPLGFTLASGLLFALTAAGLGKPLRLTLPLGLVLAFAIYGVFDQILQLHLPAGWIETLVFGG</sequence>
<accession>A0AAE4YFU5</accession>
<evidence type="ECO:0000259" key="2">
    <source>
        <dbReference type="Pfam" id="PF07331"/>
    </source>
</evidence>
<keyword evidence="1" id="KW-1133">Transmembrane helix</keyword>
<keyword evidence="4" id="KW-1185">Reference proteome</keyword>
<keyword evidence="1" id="KW-0472">Membrane</keyword>
<feature type="transmembrane region" description="Helical" evidence="1">
    <location>
        <begin position="126"/>
        <end position="142"/>
    </location>
</feature>
<dbReference type="Proteomes" id="UP001193501">
    <property type="component" value="Unassembled WGS sequence"/>
</dbReference>
<keyword evidence="1" id="KW-0812">Transmembrane</keyword>
<organism evidence="3 4">
    <name type="scientific">Stagnihabitans tardus</name>
    <dbReference type="NCBI Taxonomy" id="2699202"/>
    <lineage>
        <taxon>Bacteria</taxon>
        <taxon>Pseudomonadati</taxon>
        <taxon>Pseudomonadota</taxon>
        <taxon>Alphaproteobacteria</taxon>
        <taxon>Rhodobacterales</taxon>
        <taxon>Paracoccaceae</taxon>
        <taxon>Stagnihabitans</taxon>
    </lineage>
</organism>
<feature type="transmembrane region" description="Helical" evidence="1">
    <location>
        <begin position="55"/>
        <end position="74"/>
    </location>
</feature>
<proteinExistence type="predicted"/>